<comment type="caution">
    <text evidence="4">The sequence shown here is derived from an EMBL/GenBank/DDBJ whole genome shotgun (WGS) entry which is preliminary data.</text>
</comment>
<dbReference type="Pfam" id="PF00643">
    <property type="entry name" value="zf-B_box"/>
    <property type="match status" value="1"/>
</dbReference>
<evidence type="ECO:0000313" key="5">
    <source>
        <dbReference type="Proteomes" id="UP000683360"/>
    </source>
</evidence>
<gene>
    <name evidence="4" type="ORF">MEDL_63070</name>
</gene>
<dbReference type="GO" id="GO:0005654">
    <property type="term" value="C:nucleoplasm"/>
    <property type="evidence" value="ECO:0007669"/>
    <property type="project" value="TreeGrafter"/>
</dbReference>
<keyword evidence="1" id="KW-0479">Metal-binding</keyword>
<protein>
    <recommendedName>
        <fullName evidence="3">B box-type domain-containing protein</fullName>
    </recommendedName>
</protein>
<dbReference type="GO" id="GO:0061630">
    <property type="term" value="F:ubiquitin protein ligase activity"/>
    <property type="evidence" value="ECO:0007669"/>
    <property type="project" value="TreeGrafter"/>
</dbReference>
<dbReference type="SUPFAM" id="SSF57845">
    <property type="entry name" value="B-box zinc-binding domain"/>
    <property type="match status" value="1"/>
</dbReference>
<keyword evidence="1" id="KW-0862">Zinc</keyword>
<evidence type="ECO:0000313" key="4">
    <source>
        <dbReference type="EMBL" id="CAG2251415.1"/>
    </source>
</evidence>
<dbReference type="AlphaFoldDB" id="A0A8S3V9I3"/>
<keyword evidence="2" id="KW-0175">Coiled coil</keyword>
<proteinExistence type="predicted"/>
<feature type="domain" description="B box-type" evidence="3">
    <location>
        <begin position="18"/>
        <end position="59"/>
    </location>
</feature>
<dbReference type="EMBL" id="CAJPWZ010003088">
    <property type="protein sequence ID" value="CAG2251415.1"/>
    <property type="molecule type" value="Genomic_DNA"/>
</dbReference>
<dbReference type="Proteomes" id="UP000683360">
    <property type="component" value="Unassembled WGS sequence"/>
</dbReference>
<evidence type="ECO:0000259" key="3">
    <source>
        <dbReference type="PROSITE" id="PS50119"/>
    </source>
</evidence>
<feature type="coiled-coil region" evidence="2">
    <location>
        <begin position="80"/>
        <end position="132"/>
    </location>
</feature>
<dbReference type="Gene3D" id="3.30.160.60">
    <property type="entry name" value="Classic Zinc Finger"/>
    <property type="match status" value="1"/>
</dbReference>
<dbReference type="PROSITE" id="PS50119">
    <property type="entry name" value="ZF_BBOX"/>
    <property type="match status" value="1"/>
</dbReference>
<dbReference type="PANTHER" id="PTHR25462:SF296">
    <property type="entry name" value="MEIOTIC P26, ISOFORM F"/>
    <property type="match status" value="1"/>
</dbReference>
<keyword evidence="1" id="KW-0863">Zinc-finger</keyword>
<evidence type="ECO:0000256" key="2">
    <source>
        <dbReference type="SAM" id="Coils"/>
    </source>
</evidence>
<dbReference type="InterPro" id="IPR047153">
    <property type="entry name" value="TRIM45/56/19-like"/>
</dbReference>
<accession>A0A8S3V9I3</accession>
<dbReference type="PANTHER" id="PTHR25462">
    <property type="entry name" value="BONUS, ISOFORM C-RELATED"/>
    <property type="match status" value="1"/>
</dbReference>
<dbReference type="GO" id="GO:0008270">
    <property type="term" value="F:zinc ion binding"/>
    <property type="evidence" value="ECO:0007669"/>
    <property type="project" value="UniProtKB-KW"/>
</dbReference>
<name>A0A8S3V9I3_MYTED</name>
<sequence>MADDTFEHVEKQEIGKSPKTVRCRFHETEEYQMFCKDCKDFLCFECLEQLHNKHNLCRLKNAEEDIRKEMEALVFDENYVEQLTTLSDKLSENKKKLVQDEERLRYEIRNSVEQMKQQINLSEENLLSELRNTFESNQTTLQDHETHVNTLQIEISYVDVNKLHEHNLSHIINILSEMKLISFKCDTITNRPTPGFKPTMKFSIGNIVQESKGKCGAGASLSSCSNISTQTDTEWFDSEDMGKEDLIECSSDEVTDEKI</sequence>
<dbReference type="OrthoDB" id="264520at2759"/>
<evidence type="ECO:0000256" key="1">
    <source>
        <dbReference type="PROSITE-ProRule" id="PRU00024"/>
    </source>
</evidence>
<keyword evidence="5" id="KW-1185">Reference proteome</keyword>
<organism evidence="4 5">
    <name type="scientific">Mytilus edulis</name>
    <name type="common">Blue mussel</name>
    <dbReference type="NCBI Taxonomy" id="6550"/>
    <lineage>
        <taxon>Eukaryota</taxon>
        <taxon>Metazoa</taxon>
        <taxon>Spiralia</taxon>
        <taxon>Lophotrochozoa</taxon>
        <taxon>Mollusca</taxon>
        <taxon>Bivalvia</taxon>
        <taxon>Autobranchia</taxon>
        <taxon>Pteriomorphia</taxon>
        <taxon>Mytilida</taxon>
        <taxon>Mytiloidea</taxon>
        <taxon>Mytilidae</taxon>
        <taxon>Mytilinae</taxon>
        <taxon>Mytilus</taxon>
    </lineage>
</organism>
<reference evidence="4" key="1">
    <citation type="submission" date="2021-03" db="EMBL/GenBank/DDBJ databases">
        <authorList>
            <person name="Bekaert M."/>
        </authorList>
    </citation>
    <scope>NUCLEOTIDE SEQUENCE</scope>
</reference>
<dbReference type="InterPro" id="IPR000315">
    <property type="entry name" value="Znf_B-box"/>
</dbReference>